<dbReference type="EMBL" id="KZ679126">
    <property type="protein sequence ID" value="PTB81376.1"/>
    <property type="molecule type" value="Genomic_DNA"/>
</dbReference>
<evidence type="ECO:0000313" key="5">
    <source>
        <dbReference type="Proteomes" id="UP000240760"/>
    </source>
</evidence>
<sequence length="80" mass="8315">MAVFGLPGLLDHLPPSADLEAQNERGHTGLYLACLHGHLDMAKALLARGADPDVQCGSHGSPLGAACYRGYGSVVEMLLS</sequence>
<dbReference type="Gene3D" id="1.25.40.20">
    <property type="entry name" value="Ankyrin repeat-containing domain"/>
    <property type="match status" value="1"/>
</dbReference>
<evidence type="ECO:0000256" key="1">
    <source>
        <dbReference type="ARBA" id="ARBA00022737"/>
    </source>
</evidence>
<dbReference type="STRING" id="983965.A0A2T4CII9"/>
<name>A0A2T4CII9_TRILO</name>
<dbReference type="PROSITE" id="PS50088">
    <property type="entry name" value="ANK_REPEAT"/>
    <property type="match status" value="1"/>
</dbReference>
<evidence type="ECO:0000256" key="2">
    <source>
        <dbReference type="ARBA" id="ARBA00023043"/>
    </source>
</evidence>
<dbReference type="SUPFAM" id="SSF48403">
    <property type="entry name" value="Ankyrin repeat"/>
    <property type="match status" value="1"/>
</dbReference>
<gene>
    <name evidence="4" type="ORF">M440DRAFT_1323383</name>
</gene>
<feature type="repeat" description="ANK" evidence="3">
    <location>
        <begin position="25"/>
        <end position="57"/>
    </location>
</feature>
<evidence type="ECO:0000256" key="3">
    <source>
        <dbReference type="PROSITE-ProRule" id="PRU00023"/>
    </source>
</evidence>
<organism evidence="4 5">
    <name type="scientific">Trichoderma longibrachiatum ATCC 18648</name>
    <dbReference type="NCBI Taxonomy" id="983965"/>
    <lineage>
        <taxon>Eukaryota</taxon>
        <taxon>Fungi</taxon>
        <taxon>Dikarya</taxon>
        <taxon>Ascomycota</taxon>
        <taxon>Pezizomycotina</taxon>
        <taxon>Sordariomycetes</taxon>
        <taxon>Hypocreomycetidae</taxon>
        <taxon>Hypocreales</taxon>
        <taxon>Hypocreaceae</taxon>
        <taxon>Trichoderma</taxon>
    </lineage>
</organism>
<dbReference type="PROSITE" id="PS50297">
    <property type="entry name" value="ANK_REP_REGION"/>
    <property type="match status" value="1"/>
</dbReference>
<reference evidence="4 5" key="1">
    <citation type="submission" date="2016-07" db="EMBL/GenBank/DDBJ databases">
        <title>Multiple horizontal gene transfer events from other fungi enriched the ability of initially mycotrophic Trichoderma (Ascomycota) to feed on dead plant biomass.</title>
        <authorList>
            <consortium name="DOE Joint Genome Institute"/>
            <person name="Aerts A."/>
            <person name="Atanasova L."/>
            <person name="Chenthamara K."/>
            <person name="Zhang J."/>
            <person name="Grujic M."/>
            <person name="Henrissat B."/>
            <person name="Kuo A."/>
            <person name="Salamov A."/>
            <person name="Lipzen A."/>
            <person name="Labutti K."/>
            <person name="Barry K."/>
            <person name="Miao Y."/>
            <person name="Rahimi M.J."/>
            <person name="Shen Q."/>
            <person name="Grigoriev I.V."/>
            <person name="Kubicek C.P."/>
            <person name="Druzhinina I.S."/>
        </authorList>
    </citation>
    <scope>NUCLEOTIDE SEQUENCE [LARGE SCALE GENOMIC DNA]</scope>
    <source>
        <strain evidence="4 5">ATCC 18648</strain>
    </source>
</reference>
<keyword evidence="5" id="KW-1185">Reference proteome</keyword>
<dbReference type="InterPro" id="IPR002110">
    <property type="entry name" value="Ankyrin_rpt"/>
</dbReference>
<dbReference type="Pfam" id="PF13637">
    <property type="entry name" value="Ank_4"/>
    <property type="match status" value="1"/>
</dbReference>
<keyword evidence="1" id="KW-0677">Repeat</keyword>
<feature type="non-terminal residue" evidence="4">
    <location>
        <position position="80"/>
    </location>
</feature>
<dbReference type="AlphaFoldDB" id="A0A2T4CII9"/>
<protein>
    <submittedName>
        <fullName evidence="4">Uncharacterized protein</fullName>
    </submittedName>
</protein>
<keyword evidence="2 3" id="KW-0040">ANK repeat</keyword>
<dbReference type="Proteomes" id="UP000240760">
    <property type="component" value="Unassembled WGS sequence"/>
</dbReference>
<proteinExistence type="predicted"/>
<dbReference type="OrthoDB" id="7464126at2759"/>
<dbReference type="InterPro" id="IPR036770">
    <property type="entry name" value="Ankyrin_rpt-contain_sf"/>
</dbReference>
<dbReference type="PANTHER" id="PTHR24171">
    <property type="entry name" value="ANKYRIN REPEAT DOMAIN-CONTAINING PROTEIN 39-RELATED"/>
    <property type="match status" value="1"/>
</dbReference>
<accession>A0A2T4CII9</accession>
<dbReference type="SMART" id="SM00248">
    <property type="entry name" value="ANK"/>
    <property type="match status" value="1"/>
</dbReference>
<evidence type="ECO:0000313" key="4">
    <source>
        <dbReference type="EMBL" id="PTB81376.1"/>
    </source>
</evidence>